<keyword evidence="6 11" id="KW-0406">Ion transport</keyword>
<organism evidence="14 15">
    <name type="scientific">Marinomonas arenicola</name>
    <dbReference type="NCBI Taxonomy" id="569601"/>
    <lineage>
        <taxon>Bacteria</taxon>
        <taxon>Pseudomonadati</taxon>
        <taxon>Pseudomonadota</taxon>
        <taxon>Gammaproteobacteria</taxon>
        <taxon>Oceanospirillales</taxon>
        <taxon>Oceanospirillaceae</taxon>
        <taxon>Marinomonas</taxon>
    </lineage>
</organism>
<comment type="function">
    <text evidence="1 11">Produces ATP from ADP in the presence of a proton gradient across the membrane.</text>
</comment>
<gene>
    <name evidence="11" type="primary">atpC</name>
    <name evidence="14" type="ORF">V6242_08055</name>
</gene>
<dbReference type="EMBL" id="JBAKAR010000005">
    <property type="protein sequence ID" value="MEL0613096.1"/>
    <property type="molecule type" value="Genomic_DNA"/>
</dbReference>
<keyword evidence="11" id="KW-0375">Hydrogen ion transport</keyword>
<evidence type="ECO:0000256" key="12">
    <source>
        <dbReference type="SAM" id="Coils"/>
    </source>
</evidence>
<evidence type="ECO:0000259" key="13">
    <source>
        <dbReference type="Pfam" id="PF02823"/>
    </source>
</evidence>
<proteinExistence type="inferred from homology"/>
<comment type="similarity">
    <text evidence="3 11">Belongs to the ATPase epsilon chain family.</text>
</comment>
<dbReference type="NCBIfam" id="TIGR03166">
    <property type="entry name" value="alt_F1F0_F1_eps"/>
    <property type="match status" value="1"/>
</dbReference>
<evidence type="ECO:0000256" key="3">
    <source>
        <dbReference type="ARBA" id="ARBA00005712"/>
    </source>
</evidence>
<dbReference type="Gene3D" id="2.60.15.10">
    <property type="entry name" value="F0F1 ATP synthase delta/epsilon subunit, N-terminal"/>
    <property type="match status" value="1"/>
</dbReference>
<keyword evidence="12" id="KW-0175">Coiled coil</keyword>
<keyword evidence="5 11" id="KW-0813">Transport</keyword>
<keyword evidence="11" id="KW-0066">ATP synthesis</keyword>
<evidence type="ECO:0000256" key="7">
    <source>
        <dbReference type="ARBA" id="ARBA00023136"/>
    </source>
</evidence>
<reference evidence="14 15" key="1">
    <citation type="submission" date="2024-02" db="EMBL/GenBank/DDBJ databases">
        <title>Bacteria isolated from the canopy kelp, Nereocystis luetkeana.</title>
        <authorList>
            <person name="Pfister C.A."/>
            <person name="Younker I.T."/>
            <person name="Light S.H."/>
        </authorList>
    </citation>
    <scope>NUCLEOTIDE SEQUENCE [LARGE SCALE GENOMIC DNA]</scope>
    <source>
        <strain evidence="14 15">TI.4.07</strain>
    </source>
</reference>
<feature type="domain" description="ATP synthase F1 complex delta/epsilon subunit N-terminal" evidence="13">
    <location>
        <begin position="6"/>
        <end position="86"/>
    </location>
</feature>
<name>A0ABU9G3P1_9GAMM</name>
<feature type="coiled-coil region" evidence="12">
    <location>
        <begin position="92"/>
        <end position="123"/>
    </location>
</feature>
<comment type="subunit">
    <text evidence="11">F-type ATPases have 2 components, CF(1) - the catalytic core - and CF(0) - the membrane proton channel. CF(1) has five subunits: alpha(3), beta(3), gamma(1), delta(1), epsilon(1). CF(0) has three main subunits: a, b and c.</text>
</comment>
<evidence type="ECO:0000313" key="15">
    <source>
        <dbReference type="Proteomes" id="UP001379949"/>
    </source>
</evidence>
<dbReference type="NCBIfam" id="NF004871">
    <property type="entry name" value="PRK06228.1"/>
    <property type="match status" value="1"/>
</dbReference>
<keyword evidence="15" id="KW-1185">Reference proteome</keyword>
<comment type="subcellular location">
    <subcellularLocation>
        <location evidence="11">Cell membrane</location>
        <topology evidence="11">Peripheral membrane protein</topology>
    </subcellularLocation>
    <subcellularLocation>
        <location evidence="2">Endomembrane system</location>
        <topology evidence="2">Peripheral membrane protein</topology>
    </subcellularLocation>
</comment>
<evidence type="ECO:0000256" key="11">
    <source>
        <dbReference type="HAMAP-Rule" id="MF_00530"/>
    </source>
</evidence>
<protein>
    <recommendedName>
        <fullName evidence="4 11">ATP synthase epsilon chain</fullName>
    </recommendedName>
    <alternativeName>
        <fullName evidence="10 11">ATP synthase F1 sector epsilon subunit</fullName>
    </alternativeName>
    <alternativeName>
        <fullName evidence="9 11">F-ATPase epsilon subunit</fullName>
    </alternativeName>
</protein>
<sequence>MATAYMTLNILLPYKVFAEEQNVRRIVAMTPQGAFGLLPHRLDCVATLSAGILVFETEGAEESYVAVDEGVLVKTGQEVRVSVRNAMAGMGLEQLREAVEKEFMQLDEQEQKLRAVLAKMENNFIQHLVAFKQDTNSL</sequence>
<dbReference type="Pfam" id="PF02823">
    <property type="entry name" value="ATP-synt_DE_N"/>
    <property type="match status" value="1"/>
</dbReference>
<keyword evidence="11" id="KW-1003">Cell membrane</keyword>
<keyword evidence="7 11" id="KW-0472">Membrane</keyword>
<evidence type="ECO:0000256" key="2">
    <source>
        <dbReference type="ARBA" id="ARBA00004184"/>
    </source>
</evidence>
<dbReference type="InterPro" id="IPR036771">
    <property type="entry name" value="ATPsynth_dsu/esu_N"/>
</dbReference>
<evidence type="ECO:0000256" key="4">
    <source>
        <dbReference type="ARBA" id="ARBA00014480"/>
    </source>
</evidence>
<keyword evidence="8 11" id="KW-0139">CF(1)</keyword>
<comment type="caution">
    <text evidence="14">The sequence shown here is derived from an EMBL/GenBank/DDBJ whole genome shotgun (WGS) entry which is preliminary data.</text>
</comment>
<evidence type="ECO:0000256" key="8">
    <source>
        <dbReference type="ARBA" id="ARBA00023196"/>
    </source>
</evidence>
<dbReference type="SUPFAM" id="SSF51344">
    <property type="entry name" value="Epsilon subunit of F1F0-ATP synthase N-terminal domain"/>
    <property type="match status" value="1"/>
</dbReference>
<evidence type="ECO:0000256" key="6">
    <source>
        <dbReference type="ARBA" id="ARBA00023065"/>
    </source>
</evidence>
<evidence type="ECO:0000313" key="14">
    <source>
        <dbReference type="EMBL" id="MEL0613096.1"/>
    </source>
</evidence>
<dbReference type="InterPro" id="IPR020546">
    <property type="entry name" value="ATP_synth_F1_dsu/esu_N"/>
</dbReference>
<evidence type="ECO:0000256" key="1">
    <source>
        <dbReference type="ARBA" id="ARBA00003543"/>
    </source>
</evidence>
<accession>A0ABU9G3P1</accession>
<dbReference type="HAMAP" id="MF_00530">
    <property type="entry name" value="ATP_synth_epsil_bac"/>
    <property type="match status" value="1"/>
</dbReference>
<dbReference type="InterPro" id="IPR001469">
    <property type="entry name" value="ATP_synth_F1_dsu/esu"/>
</dbReference>
<evidence type="ECO:0000256" key="9">
    <source>
        <dbReference type="ARBA" id="ARBA00030215"/>
    </source>
</evidence>
<dbReference type="Proteomes" id="UP001379949">
    <property type="component" value="Unassembled WGS sequence"/>
</dbReference>
<dbReference type="RefSeq" id="WP_341566917.1">
    <property type="nucleotide sequence ID" value="NZ_JBAKAR010000005.1"/>
</dbReference>
<evidence type="ECO:0000256" key="10">
    <source>
        <dbReference type="ARBA" id="ARBA00031795"/>
    </source>
</evidence>
<dbReference type="InterPro" id="IPR024037">
    <property type="entry name" value="Alt_ATP_synth_F1_esu"/>
</dbReference>
<evidence type="ECO:0000256" key="5">
    <source>
        <dbReference type="ARBA" id="ARBA00022448"/>
    </source>
</evidence>